<feature type="compositionally biased region" description="Polar residues" evidence="5">
    <location>
        <begin position="576"/>
        <end position="595"/>
    </location>
</feature>
<dbReference type="PRINTS" id="PR01270">
    <property type="entry name" value="HDASUPER"/>
</dbReference>
<dbReference type="PANTHER" id="PTHR10625:SF38">
    <property type="entry name" value="HISTONE DEACETYLASE 6, ISOFORM G"/>
    <property type="match status" value="1"/>
</dbReference>
<dbReference type="InterPro" id="IPR037138">
    <property type="entry name" value="His_deacetylse_dom_sf"/>
</dbReference>
<feature type="compositionally biased region" description="Low complexity" evidence="5">
    <location>
        <begin position="644"/>
        <end position="664"/>
    </location>
</feature>
<dbReference type="GO" id="GO:0016787">
    <property type="term" value="F:hydrolase activity"/>
    <property type="evidence" value="ECO:0007669"/>
    <property type="project" value="UniProtKB-KW"/>
</dbReference>
<dbReference type="GO" id="GO:0000118">
    <property type="term" value="C:histone deacetylase complex"/>
    <property type="evidence" value="ECO:0007669"/>
    <property type="project" value="TreeGrafter"/>
</dbReference>
<dbReference type="GO" id="GO:0004407">
    <property type="term" value="F:histone deacetylase activity"/>
    <property type="evidence" value="ECO:0007669"/>
    <property type="project" value="TreeGrafter"/>
</dbReference>
<reference evidence="7" key="1">
    <citation type="submission" date="2014-12" db="EMBL/GenBank/DDBJ databases">
        <title>Insight into the proteome of Arion vulgaris.</title>
        <authorList>
            <person name="Aradska J."/>
            <person name="Bulat T."/>
            <person name="Smidak R."/>
            <person name="Sarate P."/>
            <person name="Gangsoo J."/>
            <person name="Sialana F."/>
            <person name="Bilban M."/>
            <person name="Lubec G."/>
        </authorList>
    </citation>
    <scope>NUCLEOTIDE SEQUENCE</scope>
    <source>
        <tissue evidence="7">Skin</tissue>
    </source>
</reference>
<dbReference type="SUPFAM" id="SSF52768">
    <property type="entry name" value="Arginase/deacetylase"/>
    <property type="match status" value="2"/>
</dbReference>
<keyword evidence="3" id="KW-0378">Hydrolase</keyword>
<dbReference type="InterPro" id="IPR023801">
    <property type="entry name" value="His_deacetylse_dom"/>
</dbReference>
<dbReference type="PANTHER" id="PTHR10625">
    <property type="entry name" value="HISTONE DEACETYLASE HDAC1-RELATED"/>
    <property type="match status" value="1"/>
</dbReference>
<dbReference type="InterPro" id="IPR000286">
    <property type="entry name" value="HDACs"/>
</dbReference>
<evidence type="ECO:0000256" key="2">
    <source>
        <dbReference type="ARBA" id="ARBA00007738"/>
    </source>
</evidence>
<proteinExistence type="inferred from homology"/>
<dbReference type="AlphaFoldDB" id="A0A0B7ABS1"/>
<feature type="non-terminal residue" evidence="7">
    <location>
        <position position="1"/>
    </location>
</feature>
<evidence type="ECO:0000256" key="1">
    <source>
        <dbReference type="ARBA" id="ARBA00004123"/>
    </source>
</evidence>
<dbReference type="FunFam" id="3.40.800.20:FF:000005">
    <property type="entry name" value="histone deacetylase 6"/>
    <property type="match status" value="1"/>
</dbReference>
<dbReference type="Pfam" id="PF00850">
    <property type="entry name" value="Hist_deacetyl"/>
    <property type="match status" value="2"/>
</dbReference>
<evidence type="ECO:0000313" key="7">
    <source>
        <dbReference type="EMBL" id="CEK78238.1"/>
    </source>
</evidence>
<dbReference type="InterPro" id="IPR023696">
    <property type="entry name" value="Ureohydrolase_dom_sf"/>
</dbReference>
<dbReference type="EMBL" id="HACG01031373">
    <property type="protein sequence ID" value="CEK78238.1"/>
    <property type="molecule type" value="Transcribed_RNA"/>
</dbReference>
<comment type="subcellular location">
    <subcellularLocation>
        <location evidence="1">Nucleus</location>
    </subcellularLocation>
</comment>
<feature type="region of interest" description="Disordered" evidence="5">
    <location>
        <begin position="556"/>
        <end position="664"/>
    </location>
</feature>
<accession>A0A0B7ABS1</accession>
<evidence type="ECO:0000256" key="3">
    <source>
        <dbReference type="ARBA" id="ARBA00022801"/>
    </source>
</evidence>
<feature type="compositionally biased region" description="Polar residues" evidence="5">
    <location>
        <begin position="624"/>
        <end position="635"/>
    </location>
</feature>
<evidence type="ECO:0000256" key="5">
    <source>
        <dbReference type="SAM" id="MobiDB-lite"/>
    </source>
</evidence>
<sequence>PIFSNGLDSAIGDEKGEMLVTPAMYAQMTHQLMGLAFGRVCVVLEGGYCLKSLAEGCALTLRSLLRDPCPKLPPLKEPSDSIMTTILNAIKVLRNYWKCFKHYDILERSEVCVFADVNDMPPVHDVPFSTSDNRPDKFEIMNCYPVQEEKTRVHFAHLINKLISEANLSVAEHRCCYVFDAEMRSHRNLHDKSHPERPERISKIYNTMAEWNLLQHCLQVASRLARKTELMQIHGEDYLNVLMGSQTKADEELKYFPNQHSYASTYVHQKSVHCALLSCGSLLNVVEAVLRGKSQSGVAIVRPPGHHAESNKAMGFCFINNVAVAAKFAQTNFGLKRILIVDWDVHHGNATQHQFYSDPSVLYISLHRYDDGHFFPGSSDADMDCVGSGNGKGYNVNIPWSHTRMGDAEYIAAFTQIIMPISYQFAPELVLVSAGYDCAVGDPLGGYNVTPACFGHMTHMLMGLANGRVVLSLEGGYNLNSLSQSMATCMAALLRYSCPNLGTLAPNERATEIIRDVLEVQKQYWSSLKGSVRIPPVRQVDNDRFVVDKEYVNRRTRARRSGPSKSATFQAALPSSAGSSRAPQRNVVFSASDPSVTARSESNTSTRSTTTTDTEEHTTVDTAKSTTLSTKNSGDTSEHIANETSLDTTSTSDSSSKSDSNLNVSNVTAGHLSTEDKERLPQISKIYPYPLLVHRNQKIDKKMRILLSRRVLNRHSRMYKQVYRPPYWTSFQTCKI</sequence>
<feature type="domain" description="Histone deacetylase" evidence="6">
    <location>
        <begin position="194"/>
        <end position="493"/>
    </location>
</feature>
<keyword evidence="4" id="KW-0539">Nucleus</keyword>
<dbReference type="Gene3D" id="3.40.800.20">
    <property type="entry name" value="Histone deacetylase domain"/>
    <property type="match status" value="2"/>
</dbReference>
<comment type="similarity">
    <text evidence="2">Belongs to the histone deacetylase family. HD type 2 subfamily.</text>
</comment>
<protein>
    <recommendedName>
        <fullName evidence="6">Histone deacetylase domain-containing protein</fullName>
    </recommendedName>
</protein>
<feature type="compositionally biased region" description="Low complexity" evidence="5">
    <location>
        <begin position="597"/>
        <end position="612"/>
    </location>
</feature>
<dbReference type="GO" id="GO:0040029">
    <property type="term" value="P:epigenetic regulation of gene expression"/>
    <property type="evidence" value="ECO:0007669"/>
    <property type="project" value="TreeGrafter"/>
</dbReference>
<name>A0A0B7ABS1_9EUPU</name>
<evidence type="ECO:0000259" key="6">
    <source>
        <dbReference type="Pfam" id="PF00850"/>
    </source>
</evidence>
<evidence type="ECO:0000256" key="4">
    <source>
        <dbReference type="ARBA" id="ARBA00023242"/>
    </source>
</evidence>
<feature type="domain" description="Histone deacetylase" evidence="6">
    <location>
        <begin position="2"/>
        <end position="62"/>
    </location>
</feature>
<organism evidence="7">
    <name type="scientific">Arion vulgaris</name>
    <dbReference type="NCBI Taxonomy" id="1028688"/>
    <lineage>
        <taxon>Eukaryota</taxon>
        <taxon>Metazoa</taxon>
        <taxon>Spiralia</taxon>
        <taxon>Lophotrochozoa</taxon>
        <taxon>Mollusca</taxon>
        <taxon>Gastropoda</taxon>
        <taxon>Heterobranchia</taxon>
        <taxon>Euthyneura</taxon>
        <taxon>Panpulmonata</taxon>
        <taxon>Eupulmonata</taxon>
        <taxon>Stylommatophora</taxon>
        <taxon>Helicina</taxon>
        <taxon>Arionoidea</taxon>
        <taxon>Arionidae</taxon>
        <taxon>Arion</taxon>
    </lineage>
</organism>
<gene>
    <name evidence="7" type="primary">ORF109073</name>
</gene>